<feature type="region of interest" description="Disordered" evidence="5">
    <location>
        <begin position="132"/>
        <end position="170"/>
    </location>
</feature>
<gene>
    <name evidence="9" type="ORF">QJS10_CPA01g02036</name>
</gene>
<organism evidence="9 10">
    <name type="scientific">Acorus calamus</name>
    <name type="common">Sweet flag</name>
    <dbReference type="NCBI Taxonomy" id="4465"/>
    <lineage>
        <taxon>Eukaryota</taxon>
        <taxon>Viridiplantae</taxon>
        <taxon>Streptophyta</taxon>
        <taxon>Embryophyta</taxon>
        <taxon>Tracheophyta</taxon>
        <taxon>Spermatophyta</taxon>
        <taxon>Magnoliopsida</taxon>
        <taxon>Liliopsida</taxon>
        <taxon>Acoraceae</taxon>
        <taxon>Acorus</taxon>
    </lineage>
</organism>
<dbReference type="InterPro" id="IPR001878">
    <property type="entry name" value="Znf_CCHC"/>
</dbReference>
<feature type="compositionally biased region" description="Polar residues" evidence="5">
    <location>
        <begin position="206"/>
        <end position="217"/>
    </location>
</feature>
<keyword evidence="6" id="KW-0472">Membrane</keyword>
<feature type="domain" description="CCHC-type" evidence="7">
    <location>
        <begin position="161"/>
        <end position="177"/>
    </location>
</feature>
<feature type="domain" description="SWIM-type" evidence="8">
    <location>
        <begin position="55"/>
        <end position="87"/>
    </location>
</feature>
<evidence type="ECO:0000256" key="4">
    <source>
        <dbReference type="PROSITE-ProRule" id="PRU00047"/>
    </source>
</evidence>
<dbReference type="EMBL" id="JAUJYO010000001">
    <property type="protein sequence ID" value="KAK1326592.1"/>
    <property type="molecule type" value="Genomic_DNA"/>
</dbReference>
<dbReference type="Proteomes" id="UP001180020">
    <property type="component" value="Unassembled WGS sequence"/>
</dbReference>
<dbReference type="InterPro" id="IPR006564">
    <property type="entry name" value="Znf_PMZ"/>
</dbReference>
<name>A0AAV9FLN0_ACOCL</name>
<feature type="compositionally biased region" description="Basic residues" evidence="5">
    <location>
        <begin position="193"/>
        <end position="205"/>
    </location>
</feature>
<dbReference type="PROSITE" id="PS50966">
    <property type="entry name" value="ZF_SWIM"/>
    <property type="match status" value="1"/>
</dbReference>
<keyword evidence="3" id="KW-0862">Zinc</keyword>
<dbReference type="PANTHER" id="PTHR31973">
    <property type="entry name" value="POLYPROTEIN, PUTATIVE-RELATED"/>
    <property type="match status" value="1"/>
</dbReference>
<evidence type="ECO:0000256" key="3">
    <source>
        <dbReference type="ARBA" id="ARBA00022833"/>
    </source>
</evidence>
<keyword evidence="6" id="KW-1133">Transmembrane helix</keyword>
<protein>
    <recommendedName>
        <fullName evidence="11">SWIM-type domain-containing protein</fullName>
    </recommendedName>
</protein>
<feature type="compositionally biased region" description="Basic residues" evidence="5">
    <location>
        <begin position="136"/>
        <end position="147"/>
    </location>
</feature>
<keyword evidence="10" id="KW-1185">Reference proteome</keyword>
<sequence>MTKLDARRRCALRWKHALVPNALRNVQDVRKMTNEFIIRRSDDMRAEITSPTHRFVVDLIARECSCNRWTLTGMPCSHATALIQEIRGLDIVEFIDPCYYTEAYLATYELRVNPLMDRQLWEHVELGYTVLPPMSRRPRGRPKKKRIKDPNEAKRTKRMHKCSRCGNWGHHKSSCKESLQAIEAQGTQALPKQPRKQQPKRRANNKKTTSTPGTMEGSQPHVEGGNQSAVGVSSQTLLSSAIVVVIFFVVFEVGVSE</sequence>
<reference evidence="9" key="2">
    <citation type="submission" date="2023-06" db="EMBL/GenBank/DDBJ databases">
        <authorList>
            <person name="Ma L."/>
            <person name="Liu K.-W."/>
            <person name="Li Z."/>
            <person name="Hsiao Y.-Y."/>
            <person name="Qi Y."/>
            <person name="Fu T."/>
            <person name="Tang G."/>
            <person name="Zhang D."/>
            <person name="Sun W.-H."/>
            <person name="Liu D.-K."/>
            <person name="Li Y."/>
            <person name="Chen G.-Z."/>
            <person name="Liu X.-D."/>
            <person name="Liao X.-Y."/>
            <person name="Jiang Y.-T."/>
            <person name="Yu X."/>
            <person name="Hao Y."/>
            <person name="Huang J."/>
            <person name="Zhao X.-W."/>
            <person name="Ke S."/>
            <person name="Chen Y.-Y."/>
            <person name="Wu W.-L."/>
            <person name="Hsu J.-L."/>
            <person name="Lin Y.-F."/>
            <person name="Huang M.-D."/>
            <person name="Li C.-Y."/>
            <person name="Huang L."/>
            <person name="Wang Z.-W."/>
            <person name="Zhao X."/>
            <person name="Zhong W.-Y."/>
            <person name="Peng D.-H."/>
            <person name="Ahmad S."/>
            <person name="Lan S."/>
            <person name="Zhang J.-S."/>
            <person name="Tsai W.-C."/>
            <person name="Van De Peer Y."/>
            <person name="Liu Z.-J."/>
        </authorList>
    </citation>
    <scope>NUCLEOTIDE SEQUENCE</scope>
    <source>
        <strain evidence="9">CP</strain>
        <tissue evidence="9">Leaves</tissue>
    </source>
</reference>
<keyword evidence="2 4" id="KW-0863">Zinc-finger</keyword>
<evidence type="ECO:0000256" key="5">
    <source>
        <dbReference type="SAM" id="MobiDB-lite"/>
    </source>
</evidence>
<evidence type="ECO:0000313" key="9">
    <source>
        <dbReference type="EMBL" id="KAK1326592.1"/>
    </source>
</evidence>
<dbReference type="PANTHER" id="PTHR31973:SF187">
    <property type="entry name" value="MUTATOR TRANSPOSASE MUDRA PROTEIN"/>
    <property type="match status" value="1"/>
</dbReference>
<keyword evidence="1" id="KW-0479">Metal-binding</keyword>
<dbReference type="Pfam" id="PF04434">
    <property type="entry name" value="SWIM"/>
    <property type="match status" value="1"/>
</dbReference>
<comment type="caution">
    <text evidence="9">The sequence shown here is derived from an EMBL/GenBank/DDBJ whole genome shotgun (WGS) entry which is preliminary data.</text>
</comment>
<evidence type="ECO:0008006" key="11">
    <source>
        <dbReference type="Google" id="ProtNLM"/>
    </source>
</evidence>
<feature type="compositionally biased region" description="Basic residues" evidence="5">
    <location>
        <begin position="155"/>
        <end position="170"/>
    </location>
</feature>
<evidence type="ECO:0000259" key="8">
    <source>
        <dbReference type="PROSITE" id="PS50966"/>
    </source>
</evidence>
<evidence type="ECO:0000313" key="10">
    <source>
        <dbReference type="Proteomes" id="UP001180020"/>
    </source>
</evidence>
<dbReference type="GO" id="GO:0003676">
    <property type="term" value="F:nucleic acid binding"/>
    <property type="evidence" value="ECO:0007669"/>
    <property type="project" value="InterPro"/>
</dbReference>
<feature type="region of interest" description="Disordered" evidence="5">
    <location>
        <begin position="187"/>
        <end position="228"/>
    </location>
</feature>
<evidence type="ECO:0000256" key="1">
    <source>
        <dbReference type="ARBA" id="ARBA00022723"/>
    </source>
</evidence>
<accession>A0AAV9FLN0</accession>
<evidence type="ECO:0000256" key="2">
    <source>
        <dbReference type="ARBA" id="ARBA00022771"/>
    </source>
</evidence>
<keyword evidence="6" id="KW-0812">Transmembrane</keyword>
<dbReference type="SMART" id="SM00575">
    <property type="entry name" value="ZnF_PMZ"/>
    <property type="match status" value="1"/>
</dbReference>
<evidence type="ECO:0000256" key="6">
    <source>
        <dbReference type="SAM" id="Phobius"/>
    </source>
</evidence>
<dbReference type="AlphaFoldDB" id="A0AAV9FLN0"/>
<feature type="transmembrane region" description="Helical" evidence="6">
    <location>
        <begin position="237"/>
        <end position="255"/>
    </location>
</feature>
<proteinExistence type="predicted"/>
<dbReference type="InterPro" id="IPR007527">
    <property type="entry name" value="Znf_SWIM"/>
</dbReference>
<evidence type="ECO:0000259" key="7">
    <source>
        <dbReference type="PROSITE" id="PS50158"/>
    </source>
</evidence>
<dbReference type="PROSITE" id="PS50158">
    <property type="entry name" value="ZF_CCHC"/>
    <property type="match status" value="1"/>
</dbReference>
<dbReference type="GO" id="GO:0008270">
    <property type="term" value="F:zinc ion binding"/>
    <property type="evidence" value="ECO:0007669"/>
    <property type="project" value="UniProtKB-KW"/>
</dbReference>
<reference evidence="9" key="1">
    <citation type="journal article" date="2023" name="Nat. Commun.">
        <title>Diploid and tetraploid genomes of Acorus and the evolution of monocots.</title>
        <authorList>
            <person name="Ma L."/>
            <person name="Liu K.W."/>
            <person name="Li Z."/>
            <person name="Hsiao Y.Y."/>
            <person name="Qi Y."/>
            <person name="Fu T."/>
            <person name="Tang G.D."/>
            <person name="Zhang D."/>
            <person name="Sun W.H."/>
            <person name="Liu D.K."/>
            <person name="Li Y."/>
            <person name="Chen G.Z."/>
            <person name="Liu X.D."/>
            <person name="Liao X.Y."/>
            <person name="Jiang Y.T."/>
            <person name="Yu X."/>
            <person name="Hao Y."/>
            <person name="Huang J."/>
            <person name="Zhao X.W."/>
            <person name="Ke S."/>
            <person name="Chen Y.Y."/>
            <person name="Wu W.L."/>
            <person name="Hsu J.L."/>
            <person name="Lin Y.F."/>
            <person name="Huang M.D."/>
            <person name="Li C.Y."/>
            <person name="Huang L."/>
            <person name="Wang Z.W."/>
            <person name="Zhao X."/>
            <person name="Zhong W.Y."/>
            <person name="Peng D.H."/>
            <person name="Ahmad S."/>
            <person name="Lan S."/>
            <person name="Zhang J.S."/>
            <person name="Tsai W.C."/>
            <person name="Van de Peer Y."/>
            <person name="Liu Z.J."/>
        </authorList>
    </citation>
    <scope>NUCLEOTIDE SEQUENCE</scope>
    <source>
        <strain evidence="9">CP</strain>
    </source>
</reference>